<name>A0A163JCF5_ABSGL</name>
<evidence type="ECO:0000313" key="2">
    <source>
        <dbReference type="Proteomes" id="UP000078561"/>
    </source>
</evidence>
<proteinExistence type="predicted"/>
<protein>
    <submittedName>
        <fullName evidence="1">Uncharacterized protein</fullName>
    </submittedName>
</protein>
<evidence type="ECO:0000313" key="1">
    <source>
        <dbReference type="EMBL" id="SAM00570.1"/>
    </source>
</evidence>
<keyword evidence="2" id="KW-1185">Reference proteome</keyword>
<organism evidence="1">
    <name type="scientific">Absidia glauca</name>
    <name type="common">Pin mould</name>
    <dbReference type="NCBI Taxonomy" id="4829"/>
    <lineage>
        <taxon>Eukaryota</taxon>
        <taxon>Fungi</taxon>
        <taxon>Fungi incertae sedis</taxon>
        <taxon>Mucoromycota</taxon>
        <taxon>Mucoromycotina</taxon>
        <taxon>Mucoromycetes</taxon>
        <taxon>Mucorales</taxon>
        <taxon>Cunninghamellaceae</taxon>
        <taxon>Absidia</taxon>
    </lineage>
</organism>
<dbReference type="Proteomes" id="UP000078561">
    <property type="component" value="Unassembled WGS sequence"/>
</dbReference>
<dbReference type="AlphaFoldDB" id="A0A163JCF5"/>
<reference evidence="1" key="1">
    <citation type="submission" date="2016-04" db="EMBL/GenBank/DDBJ databases">
        <authorList>
            <person name="Evans L.H."/>
            <person name="Alamgir A."/>
            <person name="Owens N."/>
            <person name="Weber N.D."/>
            <person name="Virtaneva K."/>
            <person name="Barbian K."/>
            <person name="Babar A."/>
            <person name="Rosenke K."/>
        </authorList>
    </citation>
    <scope>NUCLEOTIDE SEQUENCE [LARGE SCALE GENOMIC DNA]</scope>
    <source>
        <strain evidence="1">CBS 101.48</strain>
    </source>
</reference>
<dbReference type="EMBL" id="LT553293">
    <property type="protein sequence ID" value="SAM00570.1"/>
    <property type="molecule type" value="Genomic_DNA"/>
</dbReference>
<dbReference type="InParanoid" id="A0A163JCF5"/>
<accession>A0A163JCF5</accession>
<sequence>MPNRPNRRTQRNTITTIEGLVKFLKKELRGLKSQVSVHNDLLVAPSINKDPIWKPASHKRCKTPIISAIIDHLLEEGKFTFSDSTLKKVKANHPLSPKETRAYCRITHHRRSIIPISWSSAHDMERTRRREKK</sequence>
<gene>
    <name evidence="1" type="primary">ABSGL_06278.1 scaffold 8040</name>
</gene>